<dbReference type="AlphaFoldDB" id="M1VWP6"/>
<evidence type="ECO:0000313" key="2">
    <source>
        <dbReference type="Proteomes" id="UP000016801"/>
    </source>
</evidence>
<evidence type="ECO:0000313" key="1">
    <source>
        <dbReference type="EMBL" id="CCE31637.1"/>
    </source>
</evidence>
<comment type="caution">
    <text evidence="1">The sequence shown here is derived from an EMBL/GenBank/DDBJ whole genome shotgun (WGS) entry which is preliminary data.</text>
</comment>
<dbReference type="HOGENOM" id="CLU_2170811_0_0_1"/>
<organism evidence="1 2">
    <name type="scientific">Claviceps purpurea (strain 20.1)</name>
    <name type="common">Ergot fungus</name>
    <name type="synonym">Sphacelia segetum</name>
    <dbReference type="NCBI Taxonomy" id="1111077"/>
    <lineage>
        <taxon>Eukaryota</taxon>
        <taxon>Fungi</taxon>
        <taxon>Dikarya</taxon>
        <taxon>Ascomycota</taxon>
        <taxon>Pezizomycotina</taxon>
        <taxon>Sordariomycetes</taxon>
        <taxon>Hypocreomycetidae</taxon>
        <taxon>Hypocreales</taxon>
        <taxon>Clavicipitaceae</taxon>
        <taxon>Claviceps</taxon>
    </lineage>
</organism>
<name>M1VWP6_CLAP2</name>
<accession>M1VWP6</accession>
<proteinExistence type="predicted"/>
<dbReference type="EMBL" id="CAGA01000032">
    <property type="protein sequence ID" value="CCE31637.1"/>
    <property type="molecule type" value="Genomic_DNA"/>
</dbReference>
<sequence length="110" mass="12249">MTHESTLEGFAHRLALDGPRPLAPSWMIAWSFDDFAVVKPKSVYLSLSPDCVDLSDVQAPDVPSPLALRQSFKLRYFTMNLQPEPTPVPVTGPLNWTTYCGYRSSPHNDG</sequence>
<protein>
    <submittedName>
        <fullName evidence="1">Uncharacterized protein</fullName>
    </submittedName>
</protein>
<dbReference type="VEuPathDB" id="FungiDB:CPUR_05490"/>
<dbReference type="Proteomes" id="UP000016801">
    <property type="component" value="Unassembled WGS sequence"/>
</dbReference>
<keyword evidence="2" id="KW-1185">Reference proteome</keyword>
<reference evidence="1 2" key="1">
    <citation type="journal article" date="2013" name="PLoS Genet.">
        <title>Plant-symbiotic fungi as chemical engineers: Multi-genome analysis of the Clavicipitaceae reveals dynamics of alkaloid loci.</title>
        <authorList>
            <person name="Schardl C.L."/>
            <person name="Young C.A."/>
            <person name="Hesse U."/>
            <person name="Amyotte S.G."/>
            <person name="Andreeva K."/>
            <person name="Calie P.J."/>
            <person name="Fleetwood D.J."/>
            <person name="Haws D.C."/>
            <person name="Moore N."/>
            <person name="Oeser B."/>
            <person name="Panaccione D.G."/>
            <person name="Schweri K.K."/>
            <person name="Voisey C.R."/>
            <person name="Farman M.L."/>
            <person name="Jaromczyk J.W."/>
            <person name="Roe B.A."/>
            <person name="O'Sullivan D.M."/>
            <person name="Scott B."/>
            <person name="Tudzynski P."/>
            <person name="An Z."/>
            <person name="Arnaoudova E.G."/>
            <person name="Bullock C.T."/>
            <person name="Charlton N.D."/>
            <person name="Chen L."/>
            <person name="Cox M."/>
            <person name="Dinkins R.D."/>
            <person name="Florea S."/>
            <person name="Glenn A.E."/>
            <person name="Gordon A."/>
            <person name="Gueldener U."/>
            <person name="Harris D.R."/>
            <person name="Hollin W."/>
            <person name="Jaromczyk J."/>
            <person name="Johnson R.D."/>
            <person name="Khan A.K."/>
            <person name="Leistner E."/>
            <person name="Leuchtmann A."/>
            <person name="Li C."/>
            <person name="Liu J."/>
            <person name="Liu J."/>
            <person name="Liu M."/>
            <person name="Mace W."/>
            <person name="Machado C."/>
            <person name="Nagabhyru P."/>
            <person name="Pan J."/>
            <person name="Schmid J."/>
            <person name="Sugawara K."/>
            <person name="Steiner U."/>
            <person name="Takach J.E."/>
            <person name="Tanaka E."/>
            <person name="Webb J.S."/>
            <person name="Wilson E.V."/>
            <person name="Wiseman J.L."/>
            <person name="Yoshida R."/>
            <person name="Zeng Z."/>
        </authorList>
    </citation>
    <scope>NUCLEOTIDE SEQUENCE [LARGE SCALE GENOMIC DNA]</scope>
    <source>
        <strain evidence="1 2">20.1</strain>
    </source>
</reference>
<gene>
    <name evidence="1" type="ORF">CPUR_05490</name>
</gene>